<dbReference type="GO" id="GO:0005615">
    <property type="term" value="C:extracellular space"/>
    <property type="evidence" value="ECO:0007669"/>
    <property type="project" value="TreeGrafter"/>
</dbReference>
<reference evidence="24" key="1">
    <citation type="journal article" date="2021" name="Cell">
        <title>Tracing the genetic footprints of vertebrate landing in non-teleost ray-finned fishes.</title>
        <authorList>
            <person name="Bi X."/>
            <person name="Wang K."/>
            <person name="Yang L."/>
            <person name="Pan H."/>
            <person name="Jiang H."/>
            <person name="Wei Q."/>
            <person name="Fang M."/>
            <person name="Yu H."/>
            <person name="Zhu C."/>
            <person name="Cai Y."/>
            <person name="He Y."/>
            <person name="Gan X."/>
            <person name="Zeng H."/>
            <person name="Yu D."/>
            <person name="Zhu Y."/>
            <person name="Jiang H."/>
            <person name="Qiu Q."/>
            <person name="Yang H."/>
            <person name="Zhang Y.E."/>
            <person name="Wang W."/>
            <person name="Zhu M."/>
            <person name="He S."/>
            <person name="Zhang G."/>
        </authorList>
    </citation>
    <scope>NUCLEOTIDE SEQUENCE</scope>
    <source>
        <strain evidence="24">Allg_001</strain>
    </source>
</reference>
<feature type="domain" description="EGF-like" evidence="21">
    <location>
        <begin position="42"/>
        <end position="78"/>
    </location>
</feature>
<dbReference type="Pfam" id="PF14670">
    <property type="entry name" value="FXa_inhibition"/>
    <property type="match status" value="2"/>
</dbReference>
<evidence type="ECO:0000256" key="16">
    <source>
        <dbReference type="ARBA" id="ARBA00023136"/>
    </source>
</evidence>
<dbReference type="InterPro" id="IPR001314">
    <property type="entry name" value="Peptidase_S1A"/>
</dbReference>
<dbReference type="FunFam" id="2.10.25.10:FF:000247">
    <property type="entry name" value="Delta/notch like EGF repeat containing"/>
    <property type="match status" value="1"/>
</dbReference>
<dbReference type="SUPFAM" id="SSF57184">
    <property type="entry name" value="Growth factor receptor domain"/>
    <property type="match status" value="1"/>
</dbReference>
<evidence type="ECO:0000256" key="14">
    <source>
        <dbReference type="ARBA" id="ARBA00022837"/>
    </source>
</evidence>
<dbReference type="FunFam" id="2.10.25.10:FF:000006">
    <property type="entry name" value="Versican core protein-like isoform 1"/>
    <property type="match status" value="1"/>
</dbReference>
<dbReference type="InterPro" id="IPR043504">
    <property type="entry name" value="Peptidase_S1_PA_chymotrypsin"/>
</dbReference>
<evidence type="ECO:0000256" key="2">
    <source>
        <dbReference type="ARBA" id="ARBA00004167"/>
    </source>
</evidence>
<keyword evidence="12 20" id="KW-0378">Hydrolase</keyword>
<proteinExistence type="predicted"/>
<dbReference type="InterPro" id="IPR000152">
    <property type="entry name" value="EGF-type_Asp/Asn_hydroxyl_site"/>
</dbReference>
<dbReference type="PANTHER" id="PTHR24278">
    <property type="entry name" value="COAGULATION FACTOR"/>
    <property type="match status" value="1"/>
</dbReference>
<keyword evidence="8 20" id="KW-0645">Protease</keyword>
<keyword evidence="5" id="KW-0301">Gamma-carboxyglutamic acid</keyword>
<dbReference type="Gene3D" id="2.10.25.10">
    <property type="entry name" value="Laminin"/>
    <property type="match status" value="6"/>
</dbReference>
<dbReference type="FunFam" id="4.10.740.10:FF:000001">
    <property type="entry name" value="vitamin K-dependent protein S"/>
    <property type="match status" value="2"/>
</dbReference>
<evidence type="ECO:0000256" key="20">
    <source>
        <dbReference type="RuleBase" id="RU363034"/>
    </source>
</evidence>
<dbReference type="InterPro" id="IPR001254">
    <property type="entry name" value="Trypsin_dom"/>
</dbReference>
<dbReference type="PANTHER" id="PTHR24278:SF28">
    <property type="entry name" value="COAGULATION FACTOR X"/>
    <property type="match status" value="1"/>
</dbReference>
<dbReference type="Pfam" id="PF00008">
    <property type="entry name" value="EGF"/>
    <property type="match status" value="3"/>
</dbReference>
<feature type="domain" description="EGF-like" evidence="21">
    <location>
        <begin position="1004"/>
        <end position="1040"/>
    </location>
</feature>
<evidence type="ECO:0000256" key="11">
    <source>
        <dbReference type="ARBA" id="ARBA00022737"/>
    </source>
</evidence>
<gene>
    <name evidence="24" type="primary">F10</name>
    <name evidence="24" type="ORF">GTO95_0014213</name>
</gene>
<evidence type="ECO:0000256" key="7">
    <source>
        <dbReference type="ARBA" id="ARBA00022536"/>
    </source>
</evidence>
<protein>
    <recommendedName>
        <fullName evidence="4">coagulation factor Xa</fullName>
        <ecNumber evidence="4">3.4.21.6</ecNumber>
    </recommendedName>
</protein>
<dbReference type="Gene3D" id="4.10.740.10">
    <property type="entry name" value="Coagulation Factor IX"/>
    <property type="match status" value="2"/>
</dbReference>
<dbReference type="InterPro" id="IPR001881">
    <property type="entry name" value="EGF-like_Ca-bd_dom"/>
</dbReference>
<evidence type="ECO:0000259" key="21">
    <source>
        <dbReference type="PROSITE" id="PS50026"/>
    </source>
</evidence>
<dbReference type="InterPro" id="IPR000294">
    <property type="entry name" value="GLA_domain"/>
</dbReference>
<sequence>MEELKLGDLERECLEEKCSYEEAKEIFSFHENFIQFWRTYSEENECNSTPCQNGATCVDHVKSYVCLCPSGYEGRDCEIEFRNDLGCIYMNGGCEHFCVEVPGSPHHCECAPGYSLDKDNTSCIPQDGNITRESSSASTTDVTLALAHYTALLENGGAYLCGGIIIDVQWVLTAAHCVYGIPVSKLKVILGEHIRDTHEGTEVMRGVQQKIIHSGYNTSSADNDIALLRLDGGLTYSPDVIPVCLPQRQFALTQLASVRLSTVSGWGKLSQAGPTANVLQRLQVPRVRSQECRSKTRMAITRNMLCAGYYGGEQDSCKGDSGGPLVTRYKNTTFLTGIVSWGKGCAQPGYYGIYTRVSNYLDWLEKLITSLLPLVWVAMPAGWRYLSTELYPCGKIPILKEDQSSKTDKSSDSRGRIVGGTECPKGHCPWQVLLEYNKKPFCGGVILTPYWVITASHCLEKLKAAYLKVVAGEHNTDKKEGTEQTIQVAKIIMHKKYRVQNTDNDIALLKLQEPIVYSAYAVPICLPQKELSERELAAIRFSTVSGWGQMNENGPISPILQKLEDEFWNVYFDGDACKSQPCLNRGKCKDGIGAYSCLCETTFQGKNCEIEIPKLCENNNGGCQHFCKVVDDKVTCSCATGYYLDEDRKKCLSDKEFPCGVLKTSLTRTSLVDTDFSNDTEILNSTVTPDIEDPIILSSANSDGRIVNGNECPPGHCPWQALLINEEGVGFCGGTILTEHIILSAAHCMRESKSFTVRLGDYDTEKTDDSEETYPVEKVIIHNKYVTDTYDNDIAIIKLKAPIRFTKFIIPACLPEKDFAEKVLMKQNDAQISGFGRTHERGRQSTILQRLTVPYVDRHVCIESSQALISANMFCAGYDKVAKDACQGDSGGPHVTQYKDTWFITGIVSWGEGCAREGKYGVYTQVSKFLPWIKAVIKYFVFQTPEDAAQIFRRTKRANFMLIEEILKGNLERECHEELCTYEEAREVFEDTDKTNKFWAVYKDGDQCSPNPCQHGGTCTDRVGGYECKCMELYRGANCETGGTCAFLSLCLCGLITDVSQCTIDEPHSCEQFCHPESYNAFVCSCTRGYQLHSDGRSCIPTVFTENNSNDMAVRVTSIDSEISLREGASAMLINEDNQVFCSGAVLGQYWVVTTASCITAFQRFYVSVGGPTKGGEGQGQMLNVSRFVAHARYSAEHAANDLALLRLETPLELSRRVFPICLPEKDFAENVLMLGTGGVSGGPKAGDAGGRNASLLNRLSYLPLESCRERHNFTVTNKMFCMEGAGEGGCDVKPGSPVITSYKGTSFLTGILTSPPSGYDCRQGYIFNKVSRHLPWINQHTRTST</sequence>
<keyword evidence="6" id="KW-0964">Secreted</keyword>
<dbReference type="GO" id="GO:0120025">
    <property type="term" value="C:plasma membrane bounded cell projection"/>
    <property type="evidence" value="ECO:0007669"/>
    <property type="project" value="UniProtKB-ARBA"/>
</dbReference>
<dbReference type="FunFam" id="2.40.10.10:FF:000120">
    <property type="entry name" value="Putative serine protease"/>
    <property type="match status" value="1"/>
</dbReference>
<comment type="caution">
    <text evidence="24">The sequence shown here is derived from an EMBL/GenBank/DDBJ whole genome shotgun (WGS) entry which is preliminary data.</text>
</comment>
<feature type="domain" description="Peptidase S1" evidence="22">
    <location>
        <begin position="417"/>
        <end position="688"/>
    </location>
</feature>
<dbReference type="PROSITE" id="PS00011">
    <property type="entry name" value="GLA_1"/>
    <property type="match status" value="2"/>
</dbReference>
<feature type="disulfide bond" evidence="19">
    <location>
        <begin position="68"/>
        <end position="77"/>
    </location>
</feature>
<dbReference type="PROSITE" id="PS00134">
    <property type="entry name" value="TRYPSIN_HIS"/>
    <property type="match status" value="2"/>
</dbReference>
<dbReference type="PRINTS" id="PR00001">
    <property type="entry name" value="GLABLOOD"/>
</dbReference>
<dbReference type="GO" id="GO:0006508">
    <property type="term" value="P:proteolysis"/>
    <property type="evidence" value="ECO:0007669"/>
    <property type="project" value="UniProtKB-KW"/>
</dbReference>
<comment type="caution">
    <text evidence="19">Lacks conserved residue(s) required for the propagation of feature annotation.</text>
</comment>
<dbReference type="PRINTS" id="PR00010">
    <property type="entry name" value="EGFBLOOD"/>
</dbReference>
<keyword evidence="17 19" id="KW-1015">Disulfide bond</keyword>
<dbReference type="SMART" id="SM00181">
    <property type="entry name" value="EGF"/>
    <property type="match status" value="6"/>
</dbReference>
<dbReference type="InterPro" id="IPR018097">
    <property type="entry name" value="EGF_Ca-bd_CS"/>
</dbReference>
<feature type="domain" description="Peptidase S1" evidence="22">
    <location>
        <begin position="90"/>
        <end position="369"/>
    </location>
</feature>
<dbReference type="InterPro" id="IPR035972">
    <property type="entry name" value="GLA-like_dom_SF"/>
</dbReference>
<keyword evidence="14" id="KW-0106">Calcium</keyword>
<keyword evidence="10" id="KW-0732">Signal</keyword>
<feature type="disulfide bond" evidence="19">
    <location>
        <begin position="1030"/>
        <end position="1039"/>
    </location>
</feature>
<evidence type="ECO:0000256" key="6">
    <source>
        <dbReference type="ARBA" id="ARBA00022525"/>
    </source>
</evidence>
<dbReference type="InterPro" id="IPR000742">
    <property type="entry name" value="EGF"/>
</dbReference>
<dbReference type="PROSITE" id="PS50240">
    <property type="entry name" value="TRYPSIN_DOM"/>
    <property type="match status" value="4"/>
</dbReference>
<dbReference type="InterPro" id="IPR033116">
    <property type="entry name" value="TRYPSIN_SER"/>
</dbReference>
<comment type="catalytic activity">
    <reaction evidence="1">
        <text>Selective cleavage of Arg-|-Thr and then Arg-|-Ile bonds in prothrombin to form thrombin.</text>
        <dbReference type="EC" id="3.4.21.6"/>
    </reaction>
</comment>
<dbReference type="SMART" id="SM00020">
    <property type="entry name" value="Tryp_SPc"/>
    <property type="match status" value="4"/>
</dbReference>
<feature type="domain" description="EGF-like" evidence="21">
    <location>
        <begin position="573"/>
        <end position="609"/>
    </location>
</feature>
<dbReference type="PROSITE" id="PS00010">
    <property type="entry name" value="ASX_HYDROXYL"/>
    <property type="match status" value="3"/>
</dbReference>
<dbReference type="SUPFAM" id="SSF50494">
    <property type="entry name" value="Trypsin-like serine proteases"/>
    <property type="match status" value="4"/>
</dbReference>
<dbReference type="PROSITE" id="PS01186">
    <property type="entry name" value="EGF_2"/>
    <property type="match status" value="1"/>
</dbReference>
<evidence type="ECO:0000256" key="15">
    <source>
        <dbReference type="ARBA" id="ARBA00022989"/>
    </source>
</evidence>
<evidence type="ECO:0000256" key="4">
    <source>
        <dbReference type="ARBA" id="ARBA00012181"/>
    </source>
</evidence>
<evidence type="ECO:0000256" key="8">
    <source>
        <dbReference type="ARBA" id="ARBA00022670"/>
    </source>
</evidence>
<feature type="disulfide bond" evidence="19">
    <location>
        <begin position="599"/>
        <end position="608"/>
    </location>
</feature>
<dbReference type="SMART" id="SM00069">
    <property type="entry name" value="GLA"/>
    <property type="match status" value="2"/>
</dbReference>
<dbReference type="SUPFAM" id="SSF57196">
    <property type="entry name" value="EGF/Laminin"/>
    <property type="match status" value="2"/>
</dbReference>
<evidence type="ECO:0000256" key="3">
    <source>
        <dbReference type="ARBA" id="ARBA00004613"/>
    </source>
</evidence>
<dbReference type="PROSITE" id="PS50026">
    <property type="entry name" value="EGF_3"/>
    <property type="match status" value="3"/>
</dbReference>
<dbReference type="GO" id="GO:0005509">
    <property type="term" value="F:calcium ion binding"/>
    <property type="evidence" value="ECO:0007669"/>
    <property type="project" value="InterPro"/>
</dbReference>
<organism evidence="24 25">
    <name type="scientific">Atractosteus spatula</name>
    <name type="common">Alligator gar</name>
    <name type="synonym">Lepisosteus spatula</name>
    <dbReference type="NCBI Taxonomy" id="7917"/>
    <lineage>
        <taxon>Eukaryota</taxon>
        <taxon>Metazoa</taxon>
        <taxon>Chordata</taxon>
        <taxon>Craniata</taxon>
        <taxon>Vertebrata</taxon>
        <taxon>Euteleostomi</taxon>
        <taxon>Actinopterygii</taxon>
        <taxon>Neopterygii</taxon>
        <taxon>Holostei</taxon>
        <taxon>Semionotiformes</taxon>
        <taxon>Lepisosteidae</taxon>
        <taxon>Atractosteus</taxon>
    </lineage>
</organism>
<feature type="domain" description="Peptidase S1" evidence="22">
    <location>
        <begin position="706"/>
        <end position="938"/>
    </location>
</feature>
<dbReference type="InterPro" id="IPR017857">
    <property type="entry name" value="Coagulation_fac-like_Gla_dom"/>
</dbReference>
<keyword evidence="15" id="KW-1133">Transmembrane helix</keyword>
<feature type="domain" description="Gla" evidence="23">
    <location>
        <begin position="1"/>
        <end position="42"/>
    </location>
</feature>
<dbReference type="FunFam" id="2.10.25.10:FF:000162">
    <property type="entry name" value="Coagulation factor X (Predicted)"/>
    <property type="match status" value="1"/>
</dbReference>
<keyword evidence="9" id="KW-0812">Transmembrane</keyword>
<evidence type="ECO:0000313" key="24">
    <source>
        <dbReference type="EMBL" id="MBN3322661.1"/>
    </source>
</evidence>
<evidence type="ECO:0000256" key="12">
    <source>
        <dbReference type="ARBA" id="ARBA00022801"/>
    </source>
</evidence>
<dbReference type="InterPro" id="IPR009003">
    <property type="entry name" value="Peptidase_S1_PA"/>
</dbReference>
<evidence type="ECO:0000256" key="13">
    <source>
        <dbReference type="ARBA" id="ARBA00022825"/>
    </source>
</evidence>
<feature type="domain" description="Peptidase S1" evidence="22">
    <location>
        <begin position="1131"/>
        <end position="1343"/>
    </location>
</feature>
<dbReference type="GO" id="GO:0016020">
    <property type="term" value="C:membrane"/>
    <property type="evidence" value="ECO:0007669"/>
    <property type="project" value="UniProtKB-SubCell"/>
</dbReference>
<evidence type="ECO:0000313" key="25">
    <source>
        <dbReference type="Proteomes" id="UP000736164"/>
    </source>
</evidence>
<feature type="non-terminal residue" evidence="24">
    <location>
        <position position="1"/>
    </location>
</feature>
<dbReference type="GO" id="GO:0004252">
    <property type="term" value="F:serine-type endopeptidase activity"/>
    <property type="evidence" value="ECO:0007669"/>
    <property type="project" value="UniProtKB-EC"/>
</dbReference>
<feature type="domain" description="Gla" evidence="23">
    <location>
        <begin position="958"/>
        <end position="1004"/>
    </location>
</feature>
<dbReference type="PROSITE" id="PS00022">
    <property type="entry name" value="EGF_1"/>
    <property type="match status" value="3"/>
</dbReference>
<dbReference type="Proteomes" id="UP000736164">
    <property type="component" value="Unassembled WGS sequence"/>
</dbReference>
<evidence type="ECO:0000259" key="23">
    <source>
        <dbReference type="PROSITE" id="PS50998"/>
    </source>
</evidence>
<accession>A0A8J7TH03</accession>
<dbReference type="SMART" id="SM00179">
    <property type="entry name" value="EGF_CA"/>
    <property type="match status" value="4"/>
</dbReference>
<dbReference type="PRINTS" id="PR00722">
    <property type="entry name" value="CHYMOTRYPSIN"/>
</dbReference>
<dbReference type="Pfam" id="PF00594">
    <property type="entry name" value="Gla"/>
    <property type="match status" value="2"/>
</dbReference>
<evidence type="ECO:0000256" key="10">
    <source>
        <dbReference type="ARBA" id="ARBA00022729"/>
    </source>
</evidence>
<dbReference type="GO" id="GO:0007399">
    <property type="term" value="P:nervous system development"/>
    <property type="evidence" value="ECO:0007669"/>
    <property type="project" value="UniProtKB-ARBA"/>
</dbReference>
<evidence type="ECO:0000256" key="1">
    <source>
        <dbReference type="ARBA" id="ARBA00001239"/>
    </source>
</evidence>
<dbReference type="FunFam" id="2.40.10.10:FF:000013">
    <property type="entry name" value="Coagulation factor X"/>
    <property type="match status" value="2"/>
</dbReference>
<evidence type="ECO:0000256" key="17">
    <source>
        <dbReference type="ARBA" id="ARBA00023157"/>
    </source>
</evidence>
<dbReference type="CDD" id="cd00190">
    <property type="entry name" value="Tryp_SPc"/>
    <property type="match status" value="3"/>
</dbReference>
<dbReference type="InterPro" id="IPR018114">
    <property type="entry name" value="TRYPSIN_HIS"/>
</dbReference>
<keyword evidence="16" id="KW-0472">Membrane</keyword>
<keyword evidence="7 19" id="KW-0245">EGF-like domain</keyword>
<evidence type="ECO:0000256" key="18">
    <source>
        <dbReference type="ARBA" id="ARBA00023180"/>
    </source>
</evidence>
<dbReference type="PROSITE" id="PS01187">
    <property type="entry name" value="EGF_CA"/>
    <property type="match status" value="2"/>
</dbReference>
<name>A0A8J7TH03_ATRSP</name>
<dbReference type="EMBL" id="JAAWVO010060888">
    <property type="protein sequence ID" value="MBN3322661.1"/>
    <property type="molecule type" value="Genomic_DNA"/>
</dbReference>
<dbReference type="Pfam" id="PF00089">
    <property type="entry name" value="Trypsin"/>
    <property type="match status" value="4"/>
</dbReference>
<evidence type="ECO:0000256" key="19">
    <source>
        <dbReference type="PROSITE-ProRule" id="PRU00076"/>
    </source>
</evidence>
<dbReference type="InterPro" id="IPR009030">
    <property type="entry name" value="Growth_fac_rcpt_cys_sf"/>
</dbReference>
<keyword evidence="25" id="KW-1185">Reference proteome</keyword>
<dbReference type="CDD" id="cd00054">
    <property type="entry name" value="EGF_CA"/>
    <property type="match status" value="3"/>
</dbReference>
<comment type="subcellular location">
    <subcellularLocation>
        <location evidence="2">Membrane</location>
        <topology evidence="2">Single-pass membrane protein</topology>
    </subcellularLocation>
    <subcellularLocation>
        <location evidence="3">Secreted</location>
    </subcellularLocation>
</comment>
<dbReference type="InterPro" id="IPR050442">
    <property type="entry name" value="Peptidase_S1_coag_factors"/>
</dbReference>
<dbReference type="EC" id="3.4.21.6" evidence="4"/>
<feature type="non-terminal residue" evidence="24">
    <location>
        <position position="1346"/>
    </location>
</feature>
<dbReference type="PROSITE" id="PS50998">
    <property type="entry name" value="GLA_2"/>
    <property type="match status" value="2"/>
</dbReference>
<keyword evidence="18" id="KW-0325">Glycoprotein</keyword>
<evidence type="ECO:0000256" key="9">
    <source>
        <dbReference type="ARBA" id="ARBA00022692"/>
    </source>
</evidence>
<keyword evidence="11" id="KW-0677">Repeat</keyword>
<dbReference type="SUPFAM" id="SSF57630">
    <property type="entry name" value="GLA-domain"/>
    <property type="match status" value="2"/>
</dbReference>
<dbReference type="Gene3D" id="2.40.10.10">
    <property type="entry name" value="Trypsin-like serine proteases"/>
    <property type="match status" value="7"/>
</dbReference>
<evidence type="ECO:0000259" key="22">
    <source>
        <dbReference type="PROSITE" id="PS50240"/>
    </source>
</evidence>
<dbReference type="GO" id="GO:0071944">
    <property type="term" value="C:cell periphery"/>
    <property type="evidence" value="ECO:0007669"/>
    <property type="project" value="UniProtKB-ARBA"/>
</dbReference>
<evidence type="ECO:0000256" key="5">
    <source>
        <dbReference type="ARBA" id="ARBA00022479"/>
    </source>
</evidence>
<dbReference type="PROSITE" id="PS00135">
    <property type="entry name" value="TRYPSIN_SER"/>
    <property type="match status" value="2"/>
</dbReference>
<keyword evidence="13 20" id="KW-0720">Serine protease</keyword>